<dbReference type="CDD" id="cd08384">
    <property type="entry name" value="C2B_Rabphilin_Doc2"/>
    <property type="match status" value="1"/>
</dbReference>
<evidence type="ECO:0000313" key="23">
    <source>
        <dbReference type="Proteomes" id="UP000583613"/>
    </source>
</evidence>
<dbReference type="EMBL" id="VWZE01004773">
    <property type="protein sequence ID" value="NXF87068.1"/>
    <property type="molecule type" value="Genomic_DNA"/>
</dbReference>
<evidence type="ECO:0000256" key="16">
    <source>
        <dbReference type="ARBA" id="ARBA00083393"/>
    </source>
</evidence>
<dbReference type="InterPro" id="IPR017455">
    <property type="entry name" value="Znf_FYVE-rel"/>
</dbReference>
<dbReference type="InterPro" id="IPR047022">
    <property type="entry name" value="Rabphilin_Doc2_C2A"/>
</dbReference>
<evidence type="ECO:0000256" key="13">
    <source>
        <dbReference type="ARBA" id="ARBA00066230"/>
    </source>
</evidence>
<dbReference type="GO" id="GO:0031267">
    <property type="term" value="F:small GTPase binding"/>
    <property type="evidence" value="ECO:0007669"/>
    <property type="project" value="InterPro"/>
</dbReference>
<evidence type="ECO:0000256" key="17">
    <source>
        <dbReference type="PROSITE-ProRule" id="PRU00091"/>
    </source>
</evidence>
<dbReference type="GO" id="GO:0030658">
    <property type="term" value="C:transport vesicle membrane"/>
    <property type="evidence" value="ECO:0007669"/>
    <property type="project" value="UniProtKB-SubCell"/>
</dbReference>
<keyword evidence="3" id="KW-0963">Cytoplasm</keyword>
<keyword evidence="8" id="KW-0106">Calcium</keyword>
<evidence type="ECO:0000256" key="11">
    <source>
        <dbReference type="ARBA" id="ARBA00023329"/>
    </source>
</evidence>
<keyword evidence="9" id="KW-0770">Synapse</keyword>
<dbReference type="PROSITE" id="PS50178">
    <property type="entry name" value="ZF_FYVE"/>
    <property type="match status" value="1"/>
</dbReference>
<evidence type="ECO:0000256" key="5">
    <source>
        <dbReference type="ARBA" id="ARBA00022737"/>
    </source>
</evidence>
<protein>
    <recommendedName>
        <fullName evidence="14">Rab effector Noc2</fullName>
    </recommendedName>
    <alternativeName>
        <fullName evidence="16">No C2 domains protein</fullName>
    </alternativeName>
    <alternativeName>
        <fullName evidence="15">Rabphilin-3A-like protein</fullName>
    </alternativeName>
</protein>
<keyword evidence="5" id="KW-0677">Repeat</keyword>
<evidence type="ECO:0000256" key="3">
    <source>
        <dbReference type="ARBA" id="ARBA00022490"/>
    </source>
</evidence>
<keyword evidence="11" id="KW-0968">Cytoplasmic vesicle</keyword>
<dbReference type="InterPro" id="IPR041857">
    <property type="entry name" value="Noc2_FYVE"/>
</dbReference>
<evidence type="ECO:0000256" key="12">
    <source>
        <dbReference type="ARBA" id="ARBA00034103"/>
    </source>
</evidence>
<evidence type="ECO:0000259" key="20">
    <source>
        <dbReference type="PROSITE" id="PS50178"/>
    </source>
</evidence>
<dbReference type="PROSITE" id="PS50916">
    <property type="entry name" value="RABBD"/>
    <property type="match status" value="1"/>
</dbReference>
<dbReference type="InterPro" id="IPR035892">
    <property type="entry name" value="C2_domain_sf"/>
</dbReference>
<keyword evidence="7" id="KW-0862">Zinc</keyword>
<keyword evidence="2" id="KW-0268">Exocytosis</keyword>
<dbReference type="InterPro" id="IPR013083">
    <property type="entry name" value="Znf_RING/FYVE/PHD"/>
</dbReference>
<dbReference type="GO" id="GO:0008270">
    <property type="term" value="F:zinc ion binding"/>
    <property type="evidence" value="ECO:0007669"/>
    <property type="project" value="UniProtKB-KW"/>
</dbReference>
<dbReference type="GO" id="GO:0006887">
    <property type="term" value="P:exocytosis"/>
    <property type="evidence" value="ECO:0007669"/>
    <property type="project" value="UniProtKB-KW"/>
</dbReference>
<dbReference type="InterPro" id="IPR043566">
    <property type="entry name" value="Rabphilin/DOC2/Noc2"/>
</dbReference>
<dbReference type="SMART" id="SM00239">
    <property type="entry name" value="C2"/>
    <property type="match status" value="2"/>
</dbReference>
<dbReference type="SUPFAM" id="SSF57903">
    <property type="entry name" value="FYVE/PHD zinc finger"/>
    <property type="match status" value="1"/>
</dbReference>
<evidence type="ECO:0000313" key="22">
    <source>
        <dbReference type="EMBL" id="NXF87068.1"/>
    </source>
</evidence>
<dbReference type="Proteomes" id="UP000583613">
    <property type="component" value="Unassembled WGS sequence"/>
</dbReference>
<reference evidence="22 23" key="1">
    <citation type="submission" date="2019-09" db="EMBL/GenBank/DDBJ databases">
        <title>Bird 10,000 Genomes (B10K) Project - Family phase.</title>
        <authorList>
            <person name="Zhang G."/>
        </authorList>
    </citation>
    <scope>NUCLEOTIDE SEQUENCE [LARGE SCALE GENOMIC DNA]</scope>
    <source>
        <strain evidence="22">B10K-DU-001-04</strain>
        <tissue evidence="22">Muscle</tissue>
    </source>
</reference>
<feature type="domain" description="C2" evidence="19">
    <location>
        <begin position="343"/>
        <end position="475"/>
    </location>
</feature>
<dbReference type="PROSITE" id="PS50004">
    <property type="entry name" value="C2"/>
    <property type="match status" value="2"/>
</dbReference>
<dbReference type="Pfam" id="PF02318">
    <property type="entry name" value="FYVE_2"/>
    <property type="match status" value="1"/>
</dbReference>
<dbReference type="PRINTS" id="PR00399">
    <property type="entry name" value="SYNAPTOTAGMN"/>
</dbReference>
<dbReference type="FunFam" id="3.30.40.10:FF:000347">
    <property type="entry name" value="rab effector Noc2 isoform X1"/>
    <property type="match status" value="1"/>
</dbReference>
<keyword evidence="23" id="KW-1185">Reference proteome</keyword>
<dbReference type="PANTHER" id="PTHR45729:SF9">
    <property type="entry name" value="DOUBLE C2-LIKE DOMAIN-CONTAINING PROTEIN BETA"/>
    <property type="match status" value="1"/>
</dbReference>
<organism evidence="22 23">
    <name type="scientific">Eubucco bourcierii</name>
    <name type="common">red-headed barbet</name>
    <dbReference type="NCBI Taxonomy" id="91767"/>
    <lineage>
        <taxon>Eukaryota</taxon>
        <taxon>Metazoa</taxon>
        <taxon>Chordata</taxon>
        <taxon>Craniata</taxon>
        <taxon>Vertebrata</taxon>
        <taxon>Euteleostomi</taxon>
        <taxon>Archelosauria</taxon>
        <taxon>Archosauria</taxon>
        <taxon>Dinosauria</taxon>
        <taxon>Saurischia</taxon>
        <taxon>Theropoda</taxon>
        <taxon>Coelurosauria</taxon>
        <taxon>Aves</taxon>
        <taxon>Neognathae</taxon>
        <taxon>Neoaves</taxon>
        <taxon>Telluraves</taxon>
        <taxon>Coraciimorphae</taxon>
        <taxon>Piciformes</taxon>
        <taxon>Ramphastidae</taxon>
        <taxon>Eubucco</taxon>
    </lineage>
</organism>
<dbReference type="CDD" id="cd15763">
    <property type="entry name" value="FYVE_RPH3L"/>
    <property type="match status" value="1"/>
</dbReference>
<dbReference type="Pfam" id="PF00168">
    <property type="entry name" value="C2"/>
    <property type="match status" value="2"/>
</dbReference>
<dbReference type="FunFam" id="2.60.40.150:FF:000032">
    <property type="entry name" value="Double c2-like domain-containing"/>
    <property type="match status" value="1"/>
</dbReference>
<comment type="subcellular location">
    <subcellularLocation>
        <location evidence="1">Cytoplasmic vesicle</location>
        <location evidence="1">Secretory vesicle membrane</location>
    </subcellularLocation>
    <subcellularLocation>
        <location evidence="12">Synapse</location>
    </subcellularLocation>
</comment>
<evidence type="ECO:0000256" key="8">
    <source>
        <dbReference type="ARBA" id="ARBA00022837"/>
    </source>
</evidence>
<dbReference type="OrthoDB" id="270970at2759"/>
<feature type="domain" description="RabBD" evidence="21">
    <location>
        <begin position="15"/>
        <end position="132"/>
    </location>
</feature>
<dbReference type="CDD" id="cd04035">
    <property type="entry name" value="C2A_Rabphilin_Doc2"/>
    <property type="match status" value="1"/>
</dbReference>
<evidence type="ECO:0000256" key="7">
    <source>
        <dbReference type="ARBA" id="ARBA00022833"/>
    </source>
</evidence>
<feature type="domain" description="FYVE-type" evidence="20">
    <location>
        <begin position="63"/>
        <end position="120"/>
    </location>
</feature>
<dbReference type="PRINTS" id="PR00360">
    <property type="entry name" value="C2DOMAIN"/>
</dbReference>
<dbReference type="GO" id="GO:0017158">
    <property type="term" value="P:regulation of calcium ion-dependent exocytosis"/>
    <property type="evidence" value="ECO:0007669"/>
    <property type="project" value="TreeGrafter"/>
</dbReference>
<dbReference type="PANTHER" id="PTHR45729">
    <property type="entry name" value="RABPHILIN, ISOFORM A"/>
    <property type="match status" value="1"/>
</dbReference>
<accession>A0A7K8X8V8</accession>
<evidence type="ECO:0000256" key="1">
    <source>
        <dbReference type="ARBA" id="ARBA00004250"/>
    </source>
</evidence>
<gene>
    <name evidence="22" type="primary">Doc2b</name>
    <name evidence="22" type="ORF">EUBBOU_R05971</name>
</gene>
<dbReference type="Gene3D" id="3.30.40.10">
    <property type="entry name" value="Zinc/RING finger domain, C3HC4 (zinc finger)"/>
    <property type="match status" value="1"/>
</dbReference>
<keyword evidence="6 17" id="KW-0863">Zinc-finger</keyword>
<evidence type="ECO:0000256" key="10">
    <source>
        <dbReference type="ARBA" id="ARBA00023136"/>
    </source>
</evidence>
<evidence type="ECO:0000256" key="14">
    <source>
        <dbReference type="ARBA" id="ARBA00074108"/>
    </source>
</evidence>
<evidence type="ECO:0000256" key="2">
    <source>
        <dbReference type="ARBA" id="ARBA00022483"/>
    </source>
</evidence>
<dbReference type="SUPFAM" id="SSF49562">
    <property type="entry name" value="C2 domain (Calcium/lipid-binding domain, CaLB)"/>
    <property type="match status" value="2"/>
</dbReference>
<evidence type="ECO:0000256" key="9">
    <source>
        <dbReference type="ARBA" id="ARBA00023018"/>
    </source>
</evidence>
<keyword evidence="10" id="KW-0472">Membrane</keyword>
<feature type="domain" description="C2" evidence="19">
    <location>
        <begin position="501"/>
        <end position="634"/>
    </location>
</feature>
<comment type="subunit">
    <text evidence="13">Recruited to dense-core vesicles through specific interaction with RAB27A in endocrine cells. Interacts with RAB3A, RAB3B, RAB3C and RAB3D. Interacts with ZYX.</text>
</comment>
<evidence type="ECO:0000256" key="4">
    <source>
        <dbReference type="ARBA" id="ARBA00022723"/>
    </source>
</evidence>
<evidence type="ECO:0000259" key="21">
    <source>
        <dbReference type="PROSITE" id="PS50916"/>
    </source>
</evidence>
<dbReference type="InterPro" id="IPR001565">
    <property type="entry name" value="Synaptotagmin"/>
</dbReference>
<evidence type="ECO:0000256" key="6">
    <source>
        <dbReference type="ARBA" id="ARBA00022771"/>
    </source>
</evidence>
<evidence type="ECO:0000256" key="18">
    <source>
        <dbReference type="SAM" id="MobiDB-lite"/>
    </source>
</evidence>
<evidence type="ECO:0000256" key="15">
    <source>
        <dbReference type="ARBA" id="ARBA00075319"/>
    </source>
</evidence>
<dbReference type="AlphaFoldDB" id="A0A7K8X8V8"/>
<feature type="non-terminal residue" evidence="22">
    <location>
        <position position="1"/>
    </location>
</feature>
<dbReference type="InterPro" id="IPR000008">
    <property type="entry name" value="C2_dom"/>
</dbReference>
<dbReference type="GO" id="GO:0098793">
    <property type="term" value="C:presynapse"/>
    <property type="evidence" value="ECO:0007669"/>
    <property type="project" value="GOC"/>
</dbReference>
<dbReference type="InterPro" id="IPR011011">
    <property type="entry name" value="Znf_FYVE_PHD"/>
</dbReference>
<sequence>LQTGWSVHTFQTEKQRKMQALSPQELEVILEVIRKAEKLDIIEQQRIGRLVERLENMRKNAMGNGLSQCLLCGELLGLLGSTSVFCQDCRKKVCTKCGIETFGAHKRPVWLCKICSEQREVWKRSGAWFYKGLPKYITPLKSSSKPSELPAQPWQSEPVMAEPESIGQRGVGSDVSPARLSFLPATLSMALFLSVLEAAPGSQCAVAAETSQLPHARSGLLRGGSAPTAACMTLRKGEKMTISIQEHMAIDVCPGPIKPIKQISDYFPRFPRGLPATVGRSSALRSAVSQPSVSPSEAPREEDEDVDHLFGAYGTTPAEQPAQHQAPEEVVDPEGYESDDCTTLGTLDFSLLYDQENNALHCTINKAKGLKPMDHNGLADPYVKLHLLPGASKANKLRTKTLHNTLNPTWNETLTYYGITDEDMIRKTLRAASSQGGSQALQHSAPRLHIAAEVSLPAADPSELVPSCPSPPAPHHAPVSCLSSLRSLGRADKTEDKSLEERGRILISLKYSSQKQGLLVGIIRCAHLAAMDANGYSDPYVKTYLKPDEDKKSKHKTAVKKKTLNPEFNEEFCYEIKHGDLAKKTLEVTVWDYDIGKSNDFIGGVVLGINAKGERLKHWFDCLKNKDKKIERWHTLTNE</sequence>
<comment type="caution">
    <text evidence="22">The sequence shown here is derived from an EMBL/GenBank/DDBJ whole genome shotgun (WGS) entry which is preliminary data.</text>
</comment>
<proteinExistence type="predicted"/>
<feature type="region of interest" description="Disordered" evidence="18">
    <location>
        <begin position="281"/>
        <end position="337"/>
    </location>
</feature>
<dbReference type="Gene3D" id="2.60.40.150">
    <property type="entry name" value="C2 domain"/>
    <property type="match status" value="2"/>
</dbReference>
<feature type="non-terminal residue" evidence="22">
    <location>
        <position position="639"/>
    </location>
</feature>
<name>A0A7K8X8V8_9PICI</name>
<evidence type="ECO:0000259" key="19">
    <source>
        <dbReference type="PROSITE" id="PS50004"/>
    </source>
</evidence>
<dbReference type="InterPro" id="IPR041282">
    <property type="entry name" value="FYVE_2"/>
</dbReference>
<dbReference type="GO" id="GO:0061669">
    <property type="term" value="P:spontaneous neurotransmitter secretion"/>
    <property type="evidence" value="ECO:0007669"/>
    <property type="project" value="TreeGrafter"/>
</dbReference>
<dbReference type="GO" id="GO:0006886">
    <property type="term" value="P:intracellular protein transport"/>
    <property type="evidence" value="ECO:0007669"/>
    <property type="project" value="InterPro"/>
</dbReference>
<dbReference type="InterPro" id="IPR010911">
    <property type="entry name" value="Rab_BD"/>
</dbReference>
<keyword evidence="4" id="KW-0479">Metal-binding</keyword>
<feature type="compositionally biased region" description="Polar residues" evidence="18">
    <location>
        <begin position="281"/>
        <end position="295"/>
    </location>
</feature>